<proteinExistence type="predicted"/>
<dbReference type="EMBL" id="JAHFZB010000043">
    <property type="protein sequence ID" value="KAK6468544.1"/>
    <property type="molecule type" value="Genomic_DNA"/>
</dbReference>
<keyword evidence="1" id="KW-0732">Signal</keyword>
<organism evidence="2 3">
    <name type="scientific">Huso huso</name>
    <name type="common">Beluga</name>
    <name type="synonym">Acipenser huso</name>
    <dbReference type="NCBI Taxonomy" id="61971"/>
    <lineage>
        <taxon>Eukaryota</taxon>
        <taxon>Metazoa</taxon>
        <taxon>Chordata</taxon>
        <taxon>Craniata</taxon>
        <taxon>Vertebrata</taxon>
        <taxon>Euteleostomi</taxon>
        <taxon>Actinopterygii</taxon>
        <taxon>Chondrostei</taxon>
        <taxon>Acipenseriformes</taxon>
        <taxon>Acipenseridae</taxon>
        <taxon>Huso</taxon>
    </lineage>
</organism>
<protein>
    <submittedName>
        <fullName evidence="2">Uncharacterized protein</fullName>
    </submittedName>
</protein>
<dbReference type="PANTHER" id="PTHR38706">
    <property type="entry name" value="SI:CH211-198C19.1-RELATED"/>
    <property type="match status" value="1"/>
</dbReference>
<feature type="signal peptide" evidence="1">
    <location>
        <begin position="1"/>
        <end position="24"/>
    </location>
</feature>
<dbReference type="PANTHER" id="PTHR38706:SF3">
    <property type="entry name" value="SI:CH211-198C19.1"/>
    <property type="match status" value="1"/>
</dbReference>
<reference evidence="2 3" key="1">
    <citation type="submission" date="2021-05" db="EMBL/GenBank/DDBJ databases">
        <authorList>
            <person name="Zahm M."/>
            <person name="Klopp C."/>
            <person name="Cabau C."/>
            <person name="Kuhl H."/>
            <person name="Suciu R."/>
            <person name="Ciorpac M."/>
            <person name="Holostenco D."/>
            <person name="Gessner J."/>
            <person name="Wuertz S."/>
            <person name="Hohne C."/>
            <person name="Stock M."/>
            <person name="Gislard M."/>
            <person name="Lluch J."/>
            <person name="Milhes M."/>
            <person name="Lampietro C."/>
            <person name="Lopez Roques C."/>
            <person name="Donnadieu C."/>
            <person name="Du K."/>
            <person name="Schartl M."/>
            <person name="Guiguen Y."/>
        </authorList>
    </citation>
    <scope>NUCLEOTIDE SEQUENCE [LARGE SCALE GENOMIC DNA]</scope>
    <source>
        <strain evidence="2">Hh-F2</strain>
        <tissue evidence="2">Blood</tissue>
    </source>
</reference>
<evidence type="ECO:0000313" key="3">
    <source>
        <dbReference type="Proteomes" id="UP001369086"/>
    </source>
</evidence>
<name>A0ABR0Y864_HUSHU</name>
<accession>A0ABR0Y864</accession>
<keyword evidence="3" id="KW-1185">Reference proteome</keyword>
<evidence type="ECO:0000256" key="1">
    <source>
        <dbReference type="SAM" id="SignalP"/>
    </source>
</evidence>
<dbReference type="Proteomes" id="UP001369086">
    <property type="component" value="Unassembled WGS sequence"/>
</dbReference>
<feature type="chain" id="PRO_5045359271" evidence="1">
    <location>
        <begin position="25"/>
        <end position="435"/>
    </location>
</feature>
<gene>
    <name evidence="2" type="ORF">HHUSO_G33264</name>
</gene>
<comment type="caution">
    <text evidence="2">The sequence shown here is derived from an EMBL/GenBank/DDBJ whole genome shotgun (WGS) entry which is preliminary data.</text>
</comment>
<evidence type="ECO:0000313" key="2">
    <source>
        <dbReference type="EMBL" id="KAK6468544.1"/>
    </source>
</evidence>
<sequence length="435" mass="50331">MLGKGTAPWLQILIIAAIVGNGLSDPEQLLSISDLQNKQPFGVQPPSHGYILLWWLCNRVILTDNNIKALILSCNPRLNEYSFHRFDNRWDNSCGCFPLPNASNVEYFAIGNLNSQSCRISEHLDPEIRLYFDLDIHDESWLRYKNNVRLIISLNQGDSIVRSIYITDHYHPHRTFEISQSLISDIRTLPLQTFMNSVGYDQPLDFVCRSNLYQGRRESYVDDCNDLLRYNTEITISSWEGMPRVHWKNLPWSDYYGWIGLYKSSDAKNESYVAWSWTNGNQNNDILISTRINPGMQARYFRSKGYNAVLASPQIHESCWKDPTPISTHPHLSLQLVFNDQGVSGVKLYVSKSYTGNWREGLENAWVGFYLLHKDSKEYKGYQYLSRFQRGTDLPEYEVYSDGYAGPYMSSDLEARLFCDSGYECFLVSTPHWTC</sequence>